<dbReference type="EMBL" id="JAUSSJ010000001">
    <property type="protein sequence ID" value="MDQ0019043.1"/>
    <property type="molecule type" value="Genomic_DNA"/>
</dbReference>
<comment type="caution">
    <text evidence="1">The sequence shown here is derived from an EMBL/GenBank/DDBJ whole genome shotgun (WGS) entry which is preliminary data.</text>
</comment>
<reference evidence="1 2" key="1">
    <citation type="submission" date="2023-07" db="EMBL/GenBank/DDBJ databases">
        <title>Sorghum-associated microbial communities from plants grown in Nebraska, USA.</title>
        <authorList>
            <person name="Schachtman D."/>
        </authorList>
    </citation>
    <scope>NUCLEOTIDE SEQUENCE [LARGE SCALE GENOMIC DNA]</scope>
    <source>
        <strain evidence="1 2">CC49</strain>
    </source>
</reference>
<dbReference type="Proteomes" id="UP001244623">
    <property type="component" value="Unassembled WGS sequence"/>
</dbReference>
<dbReference type="RefSeq" id="WP_307618094.1">
    <property type="nucleotide sequence ID" value="NZ_JAUSSJ010000001.1"/>
</dbReference>
<sequence length="58" mass="6627">MTKVQKRIVELADRLGEITRADIEVRQIPYSAMQALINKGVLICNVGSDKFYMRDKAE</sequence>
<protein>
    <recommendedName>
        <fullName evidence="3">DNA-binding protein</fullName>
    </recommendedName>
</protein>
<evidence type="ECO:0008006" key="3">
    <source>
        <dbReference type="Google" id="ProtNLM"/>
    </source>
</evidence>
<proteinExistence type="predicted"/>
<name>A0ABT9T984_9GAMM</name>
<evidence type="ECO:0000313" key="2">
    <source>
        <dbReference type="Proteomes" id="UP001244623"/>
    </source>
</evidence>
<organism evidence="1 2">
    <name type="scientific">[Curtobacterium] plantarum</name>
    <dbReference type="NCBI Taxonomy" id="221276"/>
    <lineage>
        <taxon>Bacteria</taxon>
        <taxon>Pseudomonadati</taxon>
        <taxon>Pseudomonadota</taxon>
        <taxon>Gammaproteobacteria</taxon>
        <taxon>Enterobacterales</taxon>
        <taxon>Erwiniaceae</taxon>
        <taxon>Pantoea</taxon>
    </lineage>
</organism>
<evidence type="ECO:0000313" key="1">
    <source>
        <dbReference type="EMBL" id="MDQ0019043.1"/>
    </source>
</evidence>
<gene>
    <name evidence="1" type="ORF">J2X94_001171</name>
</gene>
<accession>A0ABT9T984</accession>
<keyword evidence="2" id="KW-1185">Reference proteome</keyword>